<keyword evidence="1" id="KW-0732">Signal</keyword>
<organism evidence="2 3">
    <name type="scientific">Cyclotella atomus</name>
    <dbReference type="NCBI Taxonomy" id="382360"/>
    <lineage>
        <taxon>Eukaryota</taxon>
        <taxon>Sar</taxon>
        <taxon>Stramenopiles</taxon>
        <taxon>Ochrophyta</taxon>
        <taxon>Bacillariophyta</taxon>
        <taxon>Coscinodiscophyceae</taxon>
        <taxon>Thalassiosirophycidae</taxon>
        <taxon>Stephanodiscales</taxon>
        <taxon>Stephanodiscaceae</taxon>
        <taxon>Cyclotella</taxon>
    </lineage>
</organism>
<protein>
    <submittedName>
        <fullName evidence="2">Uncharacterized protein</fullName>
    </submittedName>
</protein>
<feature type="chain" id="PRO_5044798553" evidence="1">
    <location>
        <begin position="21"/>
        <end position="395"/>
    </location>
</feature>
<gene>
    <name evidence="2" type="ORF">ACHAWO_008660</name>
</gene>
<keyword evidence="3" id="KW-1185">Reference proteome</keyword>
<evidence type="ECO:0000313" key="2">
    <source>
        <dbReference type="EMBL" id="KAL3771874.1"/>
    </source>
</evidence>
<dbReference type="Proteomes" id="UP001530400">
    <property type="component" value="Unassembled WGS sequence"/>
</dbReference>
<sequence length="395" mass="45192">MNALLPILLTLTLLLSPAVAMTEEHRMAEYHKRGHKWPLEKMVPDTPGWRRIMQRRFEQTERIANEGEKYDAWLAMMTASYLATNYTQNGWGLTRAPEHITQRLKDRLYATLQEEEVCDEQTKECSATSIPANGKARVEHFVNVIEGSARPMMIADSTDNARILEEMKPMFEWWSGQELVGSTAYGIRAYRNDSNLLMHVDRPSTHVISGIFHVDHSEDSEPWPIVIEDFQGNVNQVYLESGDLLFYESSKCFHGRPQTFIGSYYASIFMHYRPVDFDTAGVSDEIHYAVPEHWRDLAPPKEGLDELVMVGTSFKEPNCKNLLCALDDDSPQSEYRVNWHGPAIKGKIITTGWDPRTLTPPEDWKEGEDGGKIDGRMAQDVIEGWHSEEVVEDEL</sequence>
<name>A0ABD3N6Z0_9STRA</name>
<proteinExistence type="predicted"/>
<accession>A0ABD3N6Z0</accession>
<evidence type="ECO:0000256" key="1">
    <source>
        <dbReference type="SAM" id="SignalP"/>
    </source>
</evidence>
<dbReference type="AlphaFoldDB" id="A0ABD3N6Z0"/>
<reference evidence="2 3" key="1">
    <citation type="submission" date="2024-10" db="EMBL/GenBank/DDBJ databases">
        <title>Updated reference genomes for cyclostephanoid diatoms.</title>
        <authorList>
            <person name="Roberts W.R."/>
            <person name="Alverson A.J."/>
        </authorList>
    </citation>
    <scope>NUCLEOTIDE SEQUENCE [LARGE SCALE GENOMIC DNA]</scope>
    <source>
        <strain evidence="2 3">AJA010-31</strain>
    </source>
</reference>
<dbReference type="EMBL" id="JALLPJ020001279">
    <property type="protein sequence ID" value="KAL3771874.1"/>
    <property type="molecule type" value="Genomic_DNA"/>
</dbReference>
<comment type="caution">
    <text evidence="2">The sequence shown here is derived from an EMBL/GenBank/DDBJ whole genome shotgun (WGS) entry which is preliminary data.</text>
</comment>
<evidence type="ECO:0000313" key="3">
    <source>
        <dbReference type="Proteomes" id="UP001530400"/>
    </source>
</evidence>
<feature type="signal peptide" evidence="1">
    <location>
        <begin position="1"/>
        <end position="20"/>
    </location>
</feature>